<name>A0A024GCJ4_9STRA</name>
<sequence length="391" mass="44167">MKSEKKSKQKRKEAHSNDHQRKKRKKSLKHHREPDFPNAVKLIRGLLVEYPQLLSDIVKILQLLDDGKAAIISGIKNKSIRSQLKKLLPLLGVQKMDDVKGAYVKPEVMKDIELVTSIQSILLEEASEIQLASKSTLEPHSAPQTRDEKAATFVGPLLPPTGLPATALVDNVGSDEEVIGPSLPGTKGFRNPDSRIEKRMKKMEQQLAKSNEKSPALKREEWMTTMPENSMLQNTFASNEATRGKAATFRKKDPAPVDRTWFDNPDERDRSNRAKMDMELLGYVRPENDTGSSSEVMPEIVKIGGHAEDESSKQQMDMLQLRRGPSLLEQHQKAVAEQRSNINNKGPKRWNRERDLVDGRRLNRRQAEEIIDASKSISSKFTSPTVARQFL</sequence>
<dbReference type="PANTHER" id="PTHR46370">
    <property type="entry name" value="GPALPP MOTIFS-CONTAINING PROTEIN 1"/>
    <property type="match status" value="1"/>
</dbReference>
<accession>A0A024GCJ4</accession>
<dbReference type="AlphaFoldDB" id="A0A024GCJ4"/>
<dbReference type="Proteomes" id="UP000053237">
    <property type="component" value="Unassembled WGS sequence"/>
</dbReference>
<keyword evidence="1" id="KW-0175">Coiled coil</keyword>
<organism evidence="4 5">
    <name type="scientific">Albugo candida</name>
    <dbReference type="NCBI Taxonomy" id="65357"/>
    <lineage>
        <taxon>Eukaryota</taxon>
        <taxon>Sar</taxon>
        <taxon>Stramenopiles</taxon>
        <taxon>Oomycota</taxon>
        <taxon>Peronosporomycetes</taxon>
        <taxon>Albuginales</taxon>
        <taxon>Albuginaceae</taxon>
        <taxon>Albugo</taxon>
    </lineage>
</organism>
<dbReference type="EMBL" id="CAIX01000060">
    <property type="protein sequence ID" value="CCI44052.1"/>
    <property type="molecule type" value="Genomic_DNA"/>
</dbReference>
<dbReference type="InterPro" id="IPR022226">
    <property type="entry name" value="DUF3752"/>
</dbReference>
<feature type="compositionally biased region" description="Basic residues" evidence="2">
    <location>
        <begin position="20"/>
        <end position="31"/>
    </location>
</feature>
<dbReference type="Pfam" id="PF12572">
    <property type="entry name" value="DUF3752"/>
    <property type="match status" value="1"/>
</dbReference>
<proteinExistence type="predicted"/>
<dbReference type="InParanoid" id="A0A024GCJ4"/>
<dbReference type="PANTHER" id="PTHR46370:SF1">
    <property type="entry name" value="GPALPP MOTIFS-CONTAINING PROTEIN 1"/>
    <property type="match status" value="1"/>
</dbReference>
<feature type="region of interest" description="Disordered" evidence="2">
    <location>
        <begin position="1"/>
        <end position="34"/>
    </location>
</feature>
<feature type="domain" description="DUF3752" evidence="3">
    <location>
        <begin position="240"/>
        <end position="382"/>
    </location>
</feature>
<feature type="coiled-coil region" evidence="1">
    <location>
        <begin position="193"/>
        <end position="220"/>
    </location>
</feature>
<dbReference type="OrthoDB" id="73491at2759"/>
<evidence type="ECO:0000259" key="3">
    <source>
        <dbReference type="Pfam" id="PF12572"/>
    </source>
</evidence>
<feature type="region of interest" description="Disordered" evidence="2">
    <location>
        <begin position="240"/>
        <end position="270"/>
    </location>
</feature>
<protein>
    <recommendedName>
        <fullName evidence="3">DUF3752 domain-containing protein</fullName>
    </recommendedName>
</protein>
<comment type="caution">
    <text evidence="4">The sequence shown here is derived from an EMBL/GenBank/DDBJ whole genome shotgun (WGS) entry which is preliminary data.</text>
</comment>
<reference evidence="4 5" key="1">
    <citation type="submission" date="2012-05" db="EMBL/GenBank/DDBJ databases">
        <title>Recombination and specialization in a pathogen metapopulation.</title>
        <authorList>
            <person name="Gardiner A."/>
            <person name="Kemen E."/>
            <person name="Schultz-Larsen T."/>
            <person name="MacLean D."/>
            <person name="Van Oosterhout C."/>
            <person name="Jones J.D.G."/>
        </authorList>
    </citation>
    <scope>NUCLEOTIDE SEQUENCE [LARGE SCALE GENOMIC DNA]</scope>
    <source>
        <strain evidence="4 5">Ac Nc2</strain>
    </source>
</reference>
<evidence type="ECO:0000256" key="2">
    <source>
        <dbReference type="SAM" id="MobiDB-lite"/>
    </source>
</evidence>
<evidence type="ECO:0000313" key="4">
    <source>
        <dbReference type="EMBL" id="CCI44052.1"/>
    </source>
</evidence>
<evidence type="ECO:0000256" key="1">
    <source>
        <dbReference type="SAM" id="Coils"/>
    </source>
</evidence>
<dbReference type="InterPro" id="IPR046331">
    <property type="entry name" value="GPAM1-like"/>
</dbReference>
<gene>
    <name evidence="4" type="ORF">BN9_048360</name>
</gene>
<keyword evidence="5" id="KW-1185">Reference proteome</keyword>
<evidence type="ECO:0000313" key="5">
    <source>
        <dbReference type="Proteomes" id="UP000053237"/>
    </source>
</evidence>